<dbReference type="GO" id="GO:0008360">
    <property type="term" value="P:regulation of cell shape"/>
    <property type="evidence" value="ECO:0007669"/>
    <property type="project" value="UniProtKB-KW"/>
</dbReference>
<feature type="binding site" evidence="17">
    <location>
        <position position="366"/>
    </location>
    <ligand>
        <name>UDP-N-acetyl-alpha-D-glucosamine</name>
        <dbReference type="ChEBI" id="CHEBI:57705"/>
    </ligand>
</feature>
<feature type="binding site" evidence="17">
    <location>
        <position position="420"/>
    </location>
    <ligand>
        <name>acetyl-CoA</name>
        <dbReference type="ChEBI" id="CHEBI:57288"/>
    </ligand>
</feature>
<feature type="binding site" evidence="17">
    <location>
        <position position="185"/>
    </location>
    <ligand>
        <name>UDP-N-acetyl-alpha-D-glucosamine</name>
        <dbReference type="ChEBI" id="CHEBI:57705"/>
    </ligand>
</feature>
<dbReference type="PANTHER" id="PTHR43584:SF3">
    <property type="entry name" value="BIFUNCTIONAL PROTEIN GLMU"/>
    <property type="match status" value="1"/>
</dbReference>
<evidence type="ECO:0000256" key="9">
    <source>
        <dbReference type="ARBA" id="ARBA00022960"/>
    </source>
</evidence>
<feature type="binding site" evidence="17">
    <location>
        <begin position="401"/>
        <end position="402"/>
    </location>
    <ligand>
        <name>acetyl-CoA</name>
        <dbReference type="ChEBI" id="CHEBI:57288"/>
    </ligand>
</feature>
<dbReference type="Proteomes" id="UP000011666">
    <property type="component" value="Unassembled WGS sequence"/>
</dbReference>
<feature type="region of interest" description="Pyrophosphorylase" evidence="17">
    <location>
        <begin position="1"/>
        <end position="245"/>
    </location>
</feature>
<feature type="binding site" evidence="17">
    <location>
        <position position="395"/>
    </location>
    <ligand>
        <name>acetyl-CoA</name>
        <dbReference type="ChEBI" id="CHEBI:57288"/>
    </ligand>
</feature>
<dbReference type="GO" id="GO:0000287">
    <property type="term" value="F:magnesium ion binding"/>
    <property type="evidence" value="ECO:0007669"/>
    <property type="project" value="UniProtKB-UniRule"/>
</dbReference>
<feature type="binding site" evidence="17">
    <location>
        <position position="116"/>
    </location>
    <ligand>
        <name>Mg(2+)</name>
        <dbReference type="ChEBI" id="CHEBI:18420"/>
    </ligand>
</feature>
<comment type="caution">
    <text evidence="17">Lacks conserved residue(s) required for the propagation of feature annotation.</text>
</comment>
<dbReference type="GO" id="GO:0019134">
    <property type="term" value="F:glucosamine-1-phosphate N-acetyltransferase activity"/>
    <property type="evidence" value="ECO:0007669"/>
    <property type="project" value="UniProtKB-UniRule"/>
</dbReference>
<dbReference type="eggNOG" id="COG1207">
    <property type="taxonomic scope" value="Bacteria"/>
</dbReference>
<dbReference type="Pfam" id="PF12804">
    <property type="entry name" value="NTP_transf_3"/>
    <property type="match status" value="1"/>
</dbReference>
<sequence length="496" mass="51588">MTAKPAPTTAVIVLAAGAGTRMRSKTPKILHTLGGRSLLGHALTGAATLEPEHLVAVVGHERELVGAAVEDHARELDRPILIAPQDQPLGTGDAARAGLAALPDDFDGTVIVTAADIPLLTGDTLTAILDTHRADVGAAVTLTSFIADDPTGYGRIVRSADGAQVEAIVEHKDADADQLAIDEVNAGIYAFDASILRSSLTRLSTDNVQGEYYLTDVVAIARADDRPVRALTVDDAVLVAGCNDRVQLSELAAELNRRIIREHQLAGVTVVDPATTWIDVDVRIDADVRIEPGTQLQGHTTVAADAVVGPDTTLRDVAVGSGASVIRTHGSESTIGADATVGPFAYLRPGTVLGARGKIGTFVETKNAEIGAGSKVPHLTYVGDATIGEYTNVGASSVFVNYDGVHKHRTVIGSHCRTGSDNMFVAPVEVGDGAYTGAGTVLRHNVPPGALAVSAGEQRNIENWVVRKRPDTDAARAALDAQRAPGSPTPDSTTSE</sequence>
<comment type="similarity">
    <text evidence="2 17">In the N-terminal section; belongs to the N-acetylglucosamine-1-phosphate uridyltransferase family.</text>
</comment>
<dbReference type="GO" id="GO:0006048">
    <property type="term" value="P:UDP-N-acetylglucosamine biosynthetic process"/>
    <property type="evidence" value="ECO:0007669"/>
    <property type="project" value="UniProtKB-UniPathway"/>
</dbReference>
<keyword evidence="12 17" id="KW-0012">Acyltransferase</keyword>
<dbReference type="CDD" id="cd03353">
    <property type="entry name" value="LbH_GlmU_C"/>
    <property type="match status" value="1"/>
</dbReference>
<proteinExistence type="inferred from homology"/>
<keyword evidence="9 17" id="KW-0133">Cell shape</keyword>
<dbReference type="GO" id="GO:0003977">
    <property type="term" value="F:UDP-N-acetylglucosamine diphosphorylase activity"/>
    <property type="evidence" value="ECO:0007669"/>
    <property type="project" value="UniProtKB-UniRule"/>
</dbReference>
<dbReference type="InterPro" id="IPR029044">
    <property type="entry name" value="Nucleotide-diphossugar_trans"/>
</dbReference>
<evidence type="ECO:0000256" key="10">
    <source>
        <dbReference type="ARBA" id="ARBA00022984"/>
    </source>
</evidence>
<keyword evidence="13 17" id="KW-0961">Cell wall biogenesis/degradation</keyword>
<dbReference type="AlphaFoldDB" id="M0QME2"/>
<organism evidence="20 21">
    <name type="scientific">Gordonia soli NBRC 108243</name>
    <dbReference type="NCBI Taxonomy" id="1223545"/>
    <lineage>
        <taxon>Bacteria</taxon>
        <taxon>Bacillati</taxon>
        <taxon>Actinomycetota</taxon>
        <taxon>Actinomycetes</taxon>
        <taxon>Mycobacteriales</taxon>
        <taxon>Gordoniaceae</taxon>
        <taxon>Gordonia</taxon>
    </lineage>
</organism>
<dbReference type="GO" id="GO:0016020">
    <property type="term" value="C:membrane"/>
    <property type="evidence" value="ECO:0007669"/>
    <property type="project" value="GOC"/>
</dbReference>
<comment type="cofactor">
    <cofactor evidence="17">
        <name>Mg(2+)</name>
        <dbReference type="ChEBI" id="CHEBI:18420"/>
    </cofactor>
    <text evidence="17">Binds 1 Mg(2+) ion per subunit.</text>
</comment>
<keyword evidence="10 17" id="KW-0573">Peptidoglycan synthesis</keyword>
<dbReference type="SUPFAM" id="SSF53448">
    <property type="entry name" value="Nucleotide-diphospho-sugar transferases"/>
    <property type="match status" value="1"/>
</dbReference>
<keyword evidence="3 17" id="KW-0963">Cytoplasm</keyword>
<evidence type="ECO:0000256" key="11">
    <source>
        <dbReference type="ARBA" id="ARBA00023268"/>
    </source>
</evidence>
<keyword evidence="21" id="KW-1185">Reference proteome</keyword>
<dbReference type="GO" id="GO:0071555">
    <property type="term" value="P:cell wall organization"/>
    <property type="evidence" value="ECO:0007669"/>
    <property type="project" value="UniProtKB-KW"/>
</dbReference>
<evidence type="ECO:0000256" key="13">
    <source>
        <dbReference type="ARBA" id="ARBA00023316"/>
    </source>
</evidence>
<dbReference type="PANTHER" id="PTHR43584">
    <property type="entry name" value="NUCLEOTIDYL TRANSFERASE"/>
    <property type="match status" value="1"/>
</dbReference>
<dbReference type="STRING" id="1223545.GS4_16_01070"/>
<dbReference type="RefSeq" id="WP_007620828.1">
    <property type="nucleotide sequence ID" value="NZ_BANX01000016.1"/>
</dbReference>
<dbReference type="NCBIfam" id="TIGR01173">
    <property type="entry name" value="glmU"/>
    <property type="match status" value="1"/>
</dbReference>
<keyword evidence="11 17" id="KW-0511">Multifunctional enzyme</keyword>
<evidence type="ECO:0000256" key="16">
    <source>
        <dbReference type="ARBA" id="ARBA00049628"/>
    </source>
</evidence>
<evidence type="ECO:0000256" key="14">
    <source>
        <dbReference type="ARBA" id="ARBA00048247"/>
    </source>
</evidence>
<dbReference type="CDD" id="cd02540">
    <property type="entry name" value="GT2_GlmU_N_bac"/>
    <property type="match status" value="1"/>
</dbReference>
<comment type="pathway">
    <text evidence="17">Nucleotide-sugar biosynthesis; UDP-N-acetyl-alpha-D-glucosamine biosynthesis; N-acetyl-alpha-D-glucosamine 1-phosphate from alpha-D-glucosamine 6-phosphate (route II): step 2/2.</text>
</comment>
<protein>
    <recommendedName>
        <fullName evidence="17">Bifunctional protein GlmU</fullName>
    </recommendedName>
    <domain>
        <recommendedName>
            <fullName evidence="17">UDP-N-acetylglucosamine pyrophosphorylase</fullName>
            <ecNumber evidence="17">2.7.7.23</ecNumber>
        </recommendedName>
        <alternativeName>
            <fullName evidence="17">N-acetylglucosamine-1-phosphate uridyltransferase</fullName>
        </alternativeName>
    </domain>
    <domain>
        <recommendedName>
            <fullName evidence="17">Glucosamine-1-phosphate N-acetyltransferase</fullName>
            <ecNumber evidence="17">2.3.1.157</ecNumber>
        </recommendedName>
    </domain>
</protein>
<dbReference type="Gene3D" id="3.90.550.10">
    <property type="entry name" value="Spore Coat Polysaccharide Biosynthesis Protein SpsA, Chain A"/>
    <property type="match status" value="1"/>
</dbReference>
<evidence type="ECO:0000256" key="15">
    <source>
        <dbReference type="ARBA" id="ARBA00048493"/>
    </source>
</evidence>
<comment type="subcellular location">
    <subcellularLocation>
        <location evidence="17">Cytoplasm</location>
    </subcellularLocation>
</comment>
<comment type="function">
    <text evidence="16 17">Catalyzes the last two sequential reactions in the de novo biosynthetic pathway for UDP-N-acetylglucosamine (UDP-GlcNAc). The C-terminal domain catalyzes the transfer of acetyl group from acetyl coenzyme A to glucosamine-1-phosphate (GlcN-1-P) to produce N-acetylglucosamine-1-phosphate (GlcNAc-1-P), which is converted into UDP-GlcNAc by the transfer of uridine 5-monophosphate (from uridine 5-triphosphate), a reaction catalyzed by the N-terminal domain.</text>
</comment>
<dbReference type="UniPathway" id="UPA00973"/>
<dbReference type="SUPFAM" id="SSF51161">
    <property type="entry name" value="Trimeric LpxA-like enzymes"/>
    <property type="match status" value="1"/>
</dbReference>
<feature type="region of interest" description="Linker" evidence="17">
    <location>
        <begin position="246"/>
        <end position="266"/>
    </location>
</feature>
<evidence type="ECO:0000256" key="5">
    <source>
        <dbReference type="ARBA" id="ARBA00022695"/>
    </source>
</evidence>
<feature type="binding site" evidence="17">
    <location>
        <position position="28"/>
    </location>
    <ligand>
        <name>UDP-N-acetyl-alpha-D-glucosamine</name>
        <dbReference type="ChEBI" id="CHEBI:57705"/>
    </ligand>
</feature>
<dbReference type="GO" id="GO:0009252">
    <property type="term" value="P:peptidoglycan biosynthetic process"/>
    <property type="evidence" value="ECO:0007669"/>
    <property type="project" value="UniProtKB-UniRule"/>
</dbReference>
<dbReference type="InterPro" id="IPR025877">
    <property type="entry name" value="MobA-like_NTP_Trfase"/>
</dbReference>
<evidence type="ECO:0000256" key="8">
    <source>
        <dbReference type="ARBA" id="ARBA00022842"/>
    </source>
</evidence>
<dbReference type="EC" id="2.3.1.157" evidence="17"/>
<feature type="domain" description="MobA-like NTP transferase" evidence="19">
    <location>
        <begin position="11"/>
        <end position="143"/>
    </location>
</feature>
<dbReference type="EMBL" id="BANX01000016">
    <property type="protein sequence ID" value="GAC68577.1"/>
    <property type="molecule type" value="Genomic_DNA"/>
</dbReference>
<feature type="binding site" evidence="17">
    <location>
        <position position="170"/>
    </location>
    <ligand>
        <name>UDP-N-acetyl-alpha-D-glucosamine</name>
        <dbReference type="ChEBI" id="CHEBI:57705"/>
    </ligand>
</feature>
<dbReference type="GO" id="GO:0005737">
    <property type="term" value="C:cytoplasm"/>
    <property type="evidence" value="ECO:0007669"/>
    <property type="project" value="UniProtKB-SubCell"/>
</dbReference>
<keyword evidence="5 17" id="KW-0548">Nucleotidyltransferase</keyword>
<evidence type="ECO:0000259" key="19">
    <source>
        <dbReference type="Pfam" id="PF12804"/>
    </source>
</evidence>
<comment type="similarity">
    <text evidence="1 17">In the C-terminal section; belongs to the transferase hexapeptide repeat family.</text>
</comment>
<feature type="binding site" evidence="17">
    <location>
        <position position="392"/>
    </location>
    <ligand>
        <name>UDP-N-acetyl-alpha-D-glucosamine</name>
        <dbReference type="ChEBI" id="CHEBI:57705"/>
    </ligand>
</feature>
<evidence type="ECO:0000313" key="20">
    <source>
        <dbReference type="EMBL" id="GAC68577.1"/>
    </source>
</evidence>
<keyword evidence="7 17" id="KW-0677">Repeat</keyword>
<comment type="pathway">
    <text evidence="17">Nucleotide-sugar biosynthesis; UDP-N-acetyl-alpha-D-glucosamine biosynthesis; UDP-N-acetyl-alpha-D-glucosamine from N-acetyl-alpha-D-glucosamine 1-phosphate: step 1/1.</text>
</comment>
<keyword evidence="6 17" id="KW-0479">Metal-binding</keyword>
<dbReference type="Gene3D" id="2.160.10.10">
    <property type="entry name" value="Hexapeptide repeat proteins"/>
    <property type="match status" value="1"/>
</dbReference>
<dbReference type="UniPathway" id="UPA00113">
    <property type="reaction ID" value="UER00532"/>
</dbReference>
<feature type="binding site" evidence="17">
    <location>
        <position position="348"/>
    </location>
    <ligand>
        <name>UDP-N-acetyl-alpha-D-glucosamine</name>
        <dbReference type="ChEBI" id="CHEBI:57705"/>
    </ligand>
</feature>
<comment type="catalytic activity">
    <reaction evidence="15 17">
        <text>N-acetyl-alpha-D-glucosamine 1-phosphate + UTP + H(+) = UDP-N-acetyl-alpha-D-glucosamine + diphosphate</text>
        <dbReference type="Rhea" id="RHEA:13509"/>
        <dbReference type="ChEBI" id="CHEBI:15378"/>
        <dbReference type="ChEBI" id="CHEBI:33019"/>
        <dbReference type="ChEBI" id="CHEBI:46398"/>
        <dbReference type="ChEBI" id="CHEBI:57705"/>
        <dbReference type="ChEBI" id="CHEBI:57776"/>
        <dbReference type="EC" id="2.7.7.23"/>
    </reaction>
</comment>
<reference evidence="20 21" key="1">
    <citation type="submission" date="2013-01" db="EMBL/GenBank/DDBJ databases">
        <title>Whole genome shotgun sequence of Gordonia soli NBRC 108243.</title>
        <authorList>
            <person name="Isaki-Nakamura S."/>
            <person name="Hosoyama A."/>
            <person name="Tsuchikane K."/>
            <person name="Ando Y."/>
            <person name="Baba S."/>
            <person name="Ohji S."/>
            <person name="Hamada M."/>
            <person name="Tamura T."/>
            <person name="Yamazoe A."/>
            <person name="Yamazaki S."/>
            <person name="Fujita N."/>
        </authorList>
    </citation>
    <scope>NUCLEOTIDE SEQUENCE [LARGE SCALE GENOMIC DNA]</scope>
    <source>
        <strain evidence="20 21">NBRC 108243</strain>
    </source>
</reference>
<evidence type="ECO:0000256" key="4">
    <source>
        <dbReference type="ARBA" id="ARBA00022679"/>
    </source>
</evidence>
<comment type="caution">
    <text evidence="20">The sequence shown here is derived from an EMBL/GenBank/DDBJ whole genome shotgun (WGS) entry which is preliminary data.</text>
</comment>
<evidence type="ECO:0000256" key="12">
    <source>
        <dbReference type="ARBA" id="ARBA00023315"/>
    </source>
</evidence>
<keyword evidence="8 17" id="KW-0460">Magnesium</keyword>
<dbReference type="InterPro" id="IPR005882">
    <property type="entry name" value="Bifunctional_GlmU"/>
</dbReference>
<accession>M0QME2</accession>
<evidence type="ECO:0000256" key="1">
    <source>
        <dbReference type="ARBA" id="ARBA00007707"/>
    </source>
</evidence>
<evidence type="ECO:0000256" key="7">
    <source>
        <dbReference type="ARBA" id="ARBA00022737"/>
    </source>
</evidence>
<feature type="binding site" evidence="17">
    <location>
        <position position="243"/>
    </location>
    <ligand>
        <name>UDP-N-acetyl-alpha-D-glucosamine</name>
        <dbReference type="ChEBI" id="CHEBI:57705"/>
    </ligand>
</feature>
<evidence type="ECO:0000256" key="6">
    <source>
        <dbReference type="ARBA" id="ARBA00022723"/>
    </source>
</evidence>
<evidence type="ECO:0000256" key="3">
    <source>
        <dbReference type="ARBA" id="ARBA00022490"/>
    </source>
</evidence>
<dbReference type="EC" id="2.7.7.23" evidence="17"/>
<feature type="region of interest" description="Disordered" evidence="18">
    <location>
        <begin position="474"/>
        <end position="496"/>
    </location>
</feature>
<dbReference type="NCBIfam" id="NF010932">
    <property type="entry name" value="PRK14352.1"/>
    <property type="match status" value="1"/>
</dbReference>
<feature type="binding site" evidence="17">
    <location>
        <position position="243"/>
    </location>
    <ligand>
        <name>Mg(2+)</name>
        <dbReference type="ChEBI" id="CHEBI:18420"/>
    </ligand>
</feature>
<comment type="pathway">
    <text evidence="17">Bacterial outer membrane biogenesis; LPS lipid A biosynthesis.</text>
</comment>
<feature type="binding site" evidence="17">
    <location>
        <begin position="90"/>
        <end position="91"/>
    </location>
    <ligand>
        <name>UDP-N-acetyl-alpha-D-glucosamine</name>
        <dbReference type="ChEBI" id="CHEBI:57705"/>
    </ligand>
</feature>
<feature type="binding site" evidence="17">
    <location>
        <begin position="14"/>
        <end position="17"/>
    </location>
    <ligand>
        <name>UDP-N-acetyl-alpha-D-glucosamine</name>
        <dbReference type="ChEBI" id="CHEBI:57705"/>
    </ligand>
</feature>
<feature type="binding site" evidence="17">
    <location>
        <position position="85"/>
    </location>
    <ligand>
        <name>UDP-N-acetyl-alpha-D-glucosamine</name>
        <dbReference type="ChEBI" id="CHEBI:57705"/>
    </ligand>
</feature>
<dbReference type="InterPro" id="IPR050065">
    <property type="entry name" value="GlmU-like"/>
</dbReference>
<evidence type="ECO:0000256" key="17">
    <source>
        <dbReference type="HAMAP-Rule" id="MF_01631"/>
    </source>
</evidence>
<dbReference type="InterPro" id="IPR038009">
    <property type="entry name" value="GlmU_C_LbH"/>
</dbReference>
<dbReference type="OrthoDB" id="9775031at2"/>
<feature type="compositionally biased region" description="Low complexity" evidence="18">
    <location>
        <begin position="475"/>
        <end position="484"/>
    </location>
</feature>
<feature type="region of interest" description="N-acetyltransferase" evidence="17">
    <location>
        <begin position="267"/>
        <end position="496"/>
    </location>
</feature>
<feature type="binding site" evidence="17">
    <location>
        <position position="381"/>
    </location>
    <ligand>
        <name>UDP-N-acetyl-alpha-D-glucosamine</name>
        <dbReference type="ChEBI" id="CHEBI:57705"/>
    </ligand>
</feature>
<keyword evidence="4 17" id="KW-0808">Transferase</keyword>
<feature type="active site" description="Proton acceptor" evidence="17">
    <location>
        <position position="378"/>
    </location>
</feature>
<dbReference type="GO" id="GO:0009245">
    <property type="term" value="P:lipid A biosynthetic process"/>
    <property type="evidence" value="ECO:0007669"/>
    <property type="project" value="UniProtKB-UniRule"/>
</dbReference>
<comment type="catalytic activity">
    <reaction evidence="14 17">
        <text>alpha-D-glucosamine 1-phosphate + acetyl-CoA = N-acetyl-alpha-D-glucosamine 1-phosphate + CoA + H(+)</text>
        <dbReference type="Rhea" id="RHEA:13725"/>
        <dbReference type="ChEBI" id="CHEBI:15378"/>
        <dbReference type="ChEBI" id="CHEBI:57287"/>
        <dbReference type="ChEBI" id="CHEBI:57288"/>
        <dbReference type="ChEBI" id="CHEBI:57776"/>
        <dbReference type="ChEBI" id="CHEBI:58516"/>
        <dbReference type="EC" id="2.3.1.157"/>
    </reaction>
</comment>
<dbReference type="HAMAP" id="MF_01631">
    <property type="entry name" value="GlmU"/>
    <property type="match status" value="1"/>
</dbReference>
<gene>
    <name evidence="17 20" type="primary">glmU</name>
    <name evidence="20" type="ORF">GS4_16_01070</name>
</gene>
<evidence type="ECO:0000313" key="21">
    <source>
        <dbReference type="Proteomes" id="UP000011666"/>
    </source>
</evidence>
<name>M0QME2_9ACTN</name>
<comment type="subunit">
    <text evidence="17">Homotrimer.</text>
</comment>
<evidence type="ECO:0000256" key="18">
    <source>
        <dbReference type="SAM" id="MobiDB-lite"/>
    </source>
</evidence>
<dbReference type="InterPro" id="IPR011004">
    <property type="entry name" value="Trimer_LpxA-like_sf"/>
</dbReference>
<evidence type="ECO:0000256" key="2">
    <source>
        <dbReference type="ARBA" id="ARBA00007947"/>
    </source>
</evidence>
<feature type="binding site" evidence="17">
    <location>
        <position position="438"/>
    </location>
    <ligand>
        <name>acetyl-CoA</name>
        <dbReference type="ChEBI" id="CHEBI:57288"/>
    </ligand>
</feature>
<dbReference type="GO" id="GO:0000902">
    <property type="term" value="P:cell morphogenesis"/>
    <property type="evidence" value="ECO:0007669"/>
    <property type="project" value="UniProtKB-UniRule"/>
</dbReference>
<feature type="binding site" evidence="17">
    <location>
        <position position="154"/>
    </location>
    <ligand>
        <name>UDP-N-acetyl-alpha-D-glucosamine</name>
        <dbReference type="ChEBI" id="CHEBI:57705"/>
    </ligand>
</feature>